<accession>A0A455W100</accession>
<proteinExistence type="predicted"/>
<dbReference type="AlphaFoldDB" id="A0A455W100"/>
<dbReference type="Gene3D" id="3.10.450.530">
    <property type="entry name" value="Ribonuclease toxin, BrnT, of type II toxin-antitoxin system"/>
    <property type="match status" value="1"/>
</dbReference>
<name>A0A455W100_MARNT</name>
<sequence>MDVFEFDGTKSQANLDKHGIDFLAAQQLWEDPYLLEVKAKCVDEPRYLLIGKIGDKHWSAVATYREGRIRLISVRRSRKKEVELYES</sequence>
<reference evidence="1" key="1">
    <citation type="submission" date="2019-03" db="EMBL/GenBank/DDBJ databases">
        <title>Whole genome analysis of nitrate-reducing bacteria Marinobacter hydrocarbonoclasticus YB03.</title>
        <authorList>
            <person name="Azam A.H."/>
            <person name="Yuk S.R."/>
            <person name="Kamarisima K."/>
            <person name="Miyanaga K."/>
            <person name="Tanji Y."/>
        </authorList>
    </citation>
    <scope>NUCLEOTIDE SEQUENCE</scope>
    <source>
        <strain evidence="1">YB03</strain>
    </source>
</reference>
<dbReference type="InterPro" id="IPR007460">
    <property type="entry name" value="BrnT_toxin"/>
</dbReference>
<dbReference type="Pfam" id="PF04365">
    <property type="entry name" value="BrnT_toxin"/>
    <property type="match status" value="1"/>
</dbReference>
<organism evidence="1">
    <name type="scientific">Marinobacter nauticus</name>
    <name type="common">Marinobacter hydrocarbonoclasticus</name>
    <name type="synonym">Marinobacter aquaeolei</name>
    <dbReference type="NCBI Taxonomy" id="2743"/>
    <lineage>
        <taxon>Bacteria</taxon>
        <taxon>Pseudomonadati</taxon>
        <taxon>Pseudomonadota</taxon>
        <taxon>Gammaproteobacteria</taxon>
        <taxon>Pseudomonadales</taxon>
        <taxon>Marinobacteraceae</taxon>
        <taxon>Marinobacter</taxon>
    </lineage>
</organism>
<gene>
    <name evidence="1" type="ORF">YBY_02790</name>
</gene>
<evidence type="ECO:0000313" key="1">
    <source>
        <dbReference type="EMBL" id="BBJ02431.1"/>
    </source>
</evidence>
<dbReference type="EMBL" id="AP019537">
    <property type="protein sequence ID" value="BBJ02431.1"/>
    <property type="molecule type" value="Genomic_DNA"/>
</dbReference>
<protein>
    <submittedName>
        <fullName evidence="1">Toxin</fullName>
    </submittedName>
</protein>
<dbReference type="InterPro" id="IPR038573">
    <property type="entry name" value="BrnT_sf"/>
</dbReference>